<evidence type="ECO:0000313" key="2">
    <source>
        <dbReference type="Proteomes" id="UP000490980"/>
    </source>
</evidence>
<dbReference type="Proteomes" id="UP000490980">
    <property type="component" value="Unassembled WGS sequence"/>
</dbReference>
<sequence length="616" mass="64241">MGGKIASEADASKNWLSTGTLTYEDLHNESKYKASQISFSGGSTIASNVAGAIGTVVSAATPQHGNASSDTRSGIAEGTLVVRNDPGKDLSGLDRKPTLENEALKNTYDANKVADRQELTAQAGYVGMRGVGDLSQWMAKNAKTDEERAAWMDGGSNKTILHGVVGAAMASLGGGNAVGGALGGASSEAVSHVMQQYLYDHNVQPGSAEWNTYMQLGSAIVGGAVGGGNGANAALTGELYNREIHAEEKDRIRLLANGDKAAEDRLLAAACSMAKCYAQYPEGSADYIEYKAMADQGQLMAPEIDLLSKQTTTDYIFGLGAVIPQNRDLFKYTKEDAGNDSSAVSWKNAQVGVRLGGAAQWLMGTASAASSIPVASTCETGVGCAAALYLWTTGWDNATAGYQTMVNGRPSETIGSQALQKLGMSSTAAELAYGATQLAPIAVEATLSNKAVNAEAAANAAARGTYITFDRLSKEITDVRSGLASKFKNSGNMAAAEIDIPGLPGKMAAHSRIEKPTDAQVELGIVGYSSEFKTFSVENATGDLINRNGDTEASILGNIAERLGSNRSATGSITLLTERSVCESCAGVISKFRERYPGITLNVVDNDGVLLRPRSK</sequence>
<dbReference type="EMBL" id="JAARLZ010000007">
    <property type="protein sequence ID" value="NII07545.1"/>
    <property type="molecule type" value="Genomic_DNA"/>
</dbReference>
<keyword evidence="2" id="KW-1185">Reference proteome</keyword>
<proteinExistence type="predicted"/>
<protein>
    <submittedName>
        <fullName evidence="1">Uncharacterized protein</fullName>
    </submittedName>
</protein>
<dbReference type="InterPro" id="IPR032721">
    <property type="entry name" value="Toxin-deaminase"/>
</dbReference>
<evidence type="ECO:0000313" key="1">
    <source>
        <dbReference type="EMBL" id="NII07545.1"/>
    </source>
</evidence>
<name>A0A7X5UBP6_9GAMM</name>
<accession>A0A7X5UBP6</accession>
<gene>
    <name evidence="1" type="ORF">HBF25_14260</name>
</gene>
<dbReference type="Pfam" id="PF14424">
    <property type="entry name" value="Toxin-deaminase"/>
    <property type="match status" value="1"/>
</dbReference>
<dbReference type="RefSeq" id="WP_166949505.1">
    <property type="nucleotide sequence ID" value="NZ_JAARLZ010000007.1"/>
</dbReference>
<dbReference type="AlphaFoldDB" id="A0A7X5UBP6"/>
<comment type="caution">
    <text evidence="1">The sequence shown here is derived from an EMBL/GenBank/DDBJ whole genome shotgun (WGS) entry which is preliminary data.</text>
</comment>
<organism evidence="1 2">
    <name type="scientific">Luteibacter anthropi</name>
    <dbReference type="NCBI Taxonomy" id="564369"/>
    <lineage>
        <taxon>Bacteria</taxon>
        <taxon>Pseudomonadati</taxon>
        <taxon>Pseudomonadota</taxon>
        <taxon>Gammaproteobacteria</taxon>
        <taxon>Lysobacterales</taxon>
        <taxon>Rhodanobacteraceae</taxon>
        <taxon>Luteibacter</taxon>
    </lineage>
</organism>
<reference evidence="1 2" key="1">
    <citation type="submission" date="2020-03" db="EMBL/GenBank/DDBJ databases">
        <authorList>
            <person name="Lai Q."/>
        </authorList>
    </citation>
    <scope>NUCLEOTIDE SEQUENCE [LARGE SCALE GENOMIC DNA]</scope>
    <source>
        <strain evidence="1 2">CCUG 25036</strain>
    </source>
</reference>